<comment type="subcellular location">
    <subcellularLocation>
        <location evidence="1">Cell membrane</location>
        <topology evidence="1">Peripheral membrane protein</topology>
        <orientation evidence="1">Cytoplasmic side</orientation>
    </subcellularLocation>
</comment>
<feature type="compositionally biased region" description="Low complexity" evidence="12">
    <location>
        <begin position="140"/>
        <end position="149"/>
    </location>
</feature>
<evidence type="ECO:0000256" key="11">
    <source>
        <dbReference type="SAM" id="Coils"/>
    </source>
</evidence>
<dbReference type="GO" id="GO:0009288">
    <property type="term" value="C:bacterial-type flagellum"/>
    <property type="evidence" value="ECO:0007669"/>
    <property type="project" value="InterPro"/>
</dbReference>
<keyword evidence="11" id="KW-0175">Coiled coil</keyword>
<dbReference type="OrthoDB" id="278317at2"/>
<accession>A0A5C6FPD1</accession>
<evidence type="ECO:0000256" key="9">
    <source>
        <dbReference type="ARBA" id="ARBA00023136"/>
    </source>
</evidence>
<dbReference type="RefSeq" id="WP_146410407.1">
    <property type="nucleotide sequence ID" value="NZ_SJPZ01000001.1"/>
</dbReference>
<dbReference type="InterPro" id="IPR012823">
    <property type="entry name" value="Flagell_FliJ"/>
</dbReference>
<evidence type="ECO:0000313" key="13">
    <source>
        <dbReference type="EMBL" id="TWU64789.1"/>
    </source>
</evidence>
<protein>
    <recommendedName>
        <fullName evidence="3">Flagellar FliJ protein</fullName>
    </recommendedName>
</protein>
<keyword evidence="6" id="KW-0145">Chemotaxis</keyword>
<evidence type="ECO:0000256" key="7">
    <source>
        <dbReference type="ARBA" id="ARBA00022795"/>
    </source>
</evidence>
<keyword evidence="13" id="KW-0966">Cell projection</keyword>
<dbReference type="NCBIfam" id="TIGR02473">
    <property type="entry name" value="flagell_FliJ"/>
    <property type="match status" value="1"/>
</dbReference>
<dbReference type="GO" id="GO:0005886">
    <property type="term" value="C:plasma membrane"/>
    <property type="evidence" value="ECO:0007669"/>
    <property type="project" value="UniProtKB-SubCell"/>
</dbReference>
<keyword evidence="7" id="KW-1005">Bacterial flagellum biogenesis</keyword>
<feature type="coiled-coil region" evidence="11">
    <location>
        <begin position="25"/>
        <end position="52"/>
    </location>
</feature>
<keyword evidence="13" id="KW-0969">Cilium</keyword>
<dbReference type="GO" id="GO:0015031">
    <property type="term" value="P:protein transport"/>
    <property type="evidence" value="ECO:0007669"/>
    <property type="project" value="UniProtKB-KW"/>
</dbReference>
<dbReference type="GO" id="GO:0071973">
    <property type="term" value="P:bacterial-type flagellum-dependent cell motility"/>
    <property type="evidence" value="ECO:0007669"/>
    <property type="project" value="InterPro"/>
</dbReference>
<keyword evidence="10" id="KW-1006">Bacterial flagellum protein export</keyword>
<evidence type="ECO:0000256" key="8">
    <source>
        <dbReference type="ARBA" id="ARBA00022927"/>
    </source>
</evidence>
<evidence type="ECO:0000256" key="5">
    <source>
        <dbReference type="ARBA" id="ARBA00022475"/>
    </source>
</evidence>
<keyword evidence="5" id="KW-1003">Cell membrane</keyword>
<dbReference type="GO" id="GO:0006935">
    <property type="term" value="P:chemotaxis"/>
    <property type="evidence" value="ECO:0007669"/>
    <property type="project" value="UniProtKB-KW"/>
</dbReference>
<evidence type="ECO:0000256" key="6">
    <source>
        <dbReference type="ARBA" id="ARBA00022500"/>
    </source>
</evidence>
<keyword evidence="13" id="KW-0282">Flagellum</keyword>
<keyword evidence="8" id="KW-0653">Protein transport</keyword>
<evidence type="ECO:0000256" key="12">
    <source>
        <dbReference type="SAM" id="MobiDB-lite"/>
    </source>
</evidence>
<evidence type="ECO:0000256" key="1">
    <source>
        <dbReference type="ARBA" id="ARBA00004413"/>
    </source>
</evidence>
<reference evidence="13 14" key="1">
    <citation type="submission" date="2019-02" db="EMBL/GenBank/DDBJ databases">
        <title>Deep-cultivation of Planctomycetes and their phenomic and genomic characterization uncovers novel biology.</title>
        <authorList>
            <person name="Wiegand S."/>
            <person name="Jogler M."/>
            <person name="Boedeker C."/>
            <person name="Pinto D."/>
            <person name="Vollmers J."/>
            <person name="Rivas-Marin E."/>
            <person name="Kohn T."/>
            <person name="Peeters S.H."/>
            <person name="Heuer A."/>
            <person name="Rast P."/>
            <person name="Oberbeckmann S."/>
            <person name="Bunk B."/>
            <person name="Jeske O."/>
            <person name="Meyerdierks A."/>
            <person name="Storesund J.E."/>
            <person name="Kallscheuer N."/>
            <person name="Luecker S."/>
            <person name="Lage O.M."/>
            <person name="Pohl T."/>
            <person name="Merkel B.J."/>
            <person name="Hornburger P."/>
            <person name="Mueller R.-W."/>
            <person name="Bruemmer F."/>
            <person name="Labrenz M."/>
            <person name="Spormann A.M."/>
            <person name="Op Den Camp H."/>
            <person name="Overmann J."/>
            <person name="Amann R."/>
            <person name="Jetten M.S.M."/>
            <person name="Mascher T."/>
            <person name="Medema M.H."/>
            <person name="Devos D.P."/>
            <person name="Kaster A.-K."/>
            <person name="Ovreas L."/>
            <person name="Rohde M."/>
            <person name="Galperin M.Y."/>
            <person name="Jogler C."/>
        </authorList>
    </citation>
    <scope>NUCLEOTIDE SEQUENCE [LARGE SCALE GENOMIC DNA]</scope>
    <source>
        <strain evidence="13 14">V7</strain>
    </source>
</reference>
<dbReference type="EMBL" id="SJPZ01000001">
    <property type="protein sequence ID" value="TWU64789.1"/>
    <property type="molecule type" value="Genomic_DNA"/>
</dbReference>
<name>A0A5C6FPD1_9PLAN</name>
<feature type="compositionally biased region" description="Basic and acidic residues" evidence="12">
    <location>
        <begin position="151"/>
        <end position="161"/>
    </location>
</feature>
<gene>
    <name evidence="13" type="ORF">V7x_03330</name>
</gene>
<evidence type="ECO:0000256" key="3">
    <source>
        <dbReference type="ARBA" id="ARBA00020392"/>
    </source>
</evidence>
<feature type="compositionally biased region" description="Basic and acidic residues" evidence="12">
    <location>
        <begin position="123"/>
        <end position="133"/>
    </location>
</feature>
<evidence type="ECO:0000256" key="2">
    <source>
        <dbReference type="ARBA" id="ARBA00010004"/>
    </source>
</evidence>
<comment type="caution">
    <text evidence="13">The sequence shown here is derived from an EMBL/GenBank/DDBJ whole genome shotgun (WGS) entry which is preliminary data.</text>
</comment>
<organism evidence="13 14">
    <name type="scientific">Crateriforma conspicua</name>
    <dbReference type="NCBI Taxonomy" id="2527996"/>
    <lineage>
        <taxon>Bacteria</taxon>
        <taxon>Pseudomonadati</taxon>
        <taxon>Planctomycetota</taxon>
        <taxon>Planctomycetia</taxon>
        <taxon>Planctomycetales</taxon>
        <taxon>Planctomycetaceae</taxon>
        <taxon>Crateriforma</taxon>
    </lineage>
</organism>
<dbReference type="AlphaFoldDB" id="A0A5C6FPD1"/>
<dbReference type="Gene3D" id="1.10.287.1700">
    <property type="match status" value="1"/>
</dbReference>
<feature type="region of interest" description="Disordered" evidence="12">
    <location>
        <begin position="123"/>
        <end position="161"/>
    </location>
</feature>
<dbReference type="Proteomes" id="UP000316476">
    <property type="component" value="Unassembled WGS sequence"/>
</dbReference>
<evidence type="ECO:0000256" key="10">
    <source>
        <dbReference type="ARBA" id="ARBA00023225"/>
    </source>
</evidence>
<evidence type="ECO:0000256" key="4">
    <source>
        <dbReference type="ARBA" id="ARBA00022448"/>
    </source>
</evidence>
<sequence length="161" mass="18583">MSFQYRFDILLRLRERERDEAGAAVGQANAAIAKIDQQMQEVEQTRIDLKQAMSGESLTGNVSVDRMLQGGRYDLQLQGDLQSLADTRGKLVQELQRRQEMLKTAQIEVKRWEKLKEIDQQRYREQQNRREQLELDEAASRNFQRAAAAGRDAETLGDGRD</sequence>
<dbReference type="GO" id="GO:0044781">
    <property type="term" value="P:bacterial-type flagellum organization"/>
    <property type="evidence" value="ECO:0007669"/>
    <property type="project" value="UniProtKB-KW"/>
</dbReference>
<keyword evidence="4" id="KW-0813">Transport</keyword>
<evidence type="ECO:0000313" key="14">
    <source>
        <dbReference type="Proteomes" id="UP000316476"/>
    </source>
</evidence>
<dbReference type="InterPro" id="IPR053716">
    <property type="entry name" value="Flag_assembly_chemotaxis_eff"/>
</dbReference>
<keyword evidence="9" id="KW-0472">Membrane</keyword>
<proteinExistence type="inferred from homology"/>
<comment type="similarity">
    <text evidence="2">Belongs to the FliJ family.</text>
</comment>
<dbReference type="Pfam" id="PF02050">
    <property type="entry name" value="FliJ"/>
    <property type="match status" value="1"/>
</dbReference>